<dbReference type="OrthoDB" id="8193306at2759"/>
<dbReference type="Proteomes" id="UP000681722">
    <property type="component" value="Unassembled WGS sequence"/>
</dbReference>
<protein>
    <submittedName>
        <fullName evidence="1">Uncharacterized protein</fullName>
    </submittedName>
</protein>
<name>A0A815FCT1_9BILA</name>
<keyword evidence="3" id="KW-1185">Reference proteome</keyword>
<dbReference type="EMBL" id="CAJOBC010049160">
    <property type="protein sequence ID" value="CAF4171777.1"/>
    <property type="molecule type" value="Genomic_DNA"/>
</dbReference>
<organism evidence="1 3">
    <name type="scientific">Didymodactylos carnosus</name>
    <dbReference type="NCBI Taxonomy" id="1234261"/>
    <lineage>
        <taxon>Eukaryota</taxon>
        <taxon>Metazoa</taxon>
        <taxon>Spiralia</taxon>
        <taxon>Gnathifera</taxon>
        <taxon>Rotifera</taxon>
        <taxon>Eurotatoria</taxon>
        <taxon>Bdelloidea</taxon>
        <taxon>Philodinida</taxon>
        <taxon>Philodinidae</taxon>
        <taxon>Didymodactylos</taxon>
    </lineage>
</organism>
<proteinExistence type="predicted"/>
<evidence type="ECO:0000313" key="3">
    <source>
        <dbReference type="Proteomes" id="UP000663829"/>
    </source>
</evidence>
<dbReference type="AlphaFoldDB" id="A0A815FCT1"/>
<evidence type="ECO:0000313" key="1">
    <source>
        <dbReference type="EMBL" id="CAF1323711.1"/>
    </source>
</evidence>
<gene>
    <name evidence="1" type="ORF">GPM918_LOCUS29600</name>
    <name evidence="2" type="ORF">SRO942_LOCUS30188</name>
</gene>
<dbReference type="Proteomes" id="UP000663829">
    <property type="component" value="Unassembled WGS sequence"/>
</dbReference>
<comment type="caution">
    <text evidence="1">The sequence shown here is derived from an EMBL/GenBank/DDBJ whole genome shotgun (WGS) entry which is preliminary data.</text>
</comment>
<evidence type="ECO:0000313" key="2">
    <source>
        <dbReference type="EMBL" id="CAF4171777.1"/>
    </source>
</evidence>
<dbReference type="EMBL" id="CAJNOQ010013539">
    <property type="protein sequence ID" value="CAF1323711.1"/>
    <property type="molecule type" value="Genomic_DNA"/>
</dbReference>
<accession>A0A815FCT1</accession>
<reference evidence="1" key="1">
    <citation type="submission" date="2021-02" db="EMBL/GenBank/DDBJ databases">
        <authorList>
            <person name="Nowell W R."/>
        </authorList>
    </citation>
    <scope>NUCLEOTIDE SEQUENCE</scope>
</reference>
<sequence>MRDLSEVANRQKRTKLTDLNSQLNEFTKENNIDVNQVLGYVLYQRNYNTKKHLAKLGDELYRTGNIAEAAHSGLDLDHTLALKTHINMSRNDMDFIKSYFRDAFWAKPLALIAEKENPELIRFVNETFEPQEQMLRGNGLSFDHNGQTYKVSIVIEDSMKDMKVRMVESGLGGADCLMCYTRQTEWKDVKKLNEENAFLITRTAEKTMNLYNEMIRESGEIKKRKNDYETRAGLTSEPLSTSDHHFLTLTHQYINGTTWFLHILYRIKANLFTWAVRGEKNQENLKKAKDFVLTSIQEKTGLKLDQIDSSAGHTGTSTTGQQGRRFFSYELREKIVESVPDKHKQKFSRLMHMYSVILRAVSSTQSLNLAELKKLTVDFSLFIANEFSWVDYNITVHNLIFHSTELVERIDGIALGELSEEALESCNKDVRNYREFLSRKCGHIPNLTDVVNRLFVRSDPLIRHIIIQSQSKKEKRECTVQVTASANEDDPVWAKILI</sequence>